<evidence type="ECO:0000256" key="13">
    <source>
        <dbReference type="ARBA" id="ARBA00023268"/>
    </source>
</evidence>
<feature type="binding site" evidence="17">
    <location>
        <position position="453"/>
    </location>
    <ligand>
        <name>(6S)-NADPHX</name>
        <dbReference type="ChEBI" id="CHEBI:64076"/>
    </ligand>
</feature>
<dbReference type="EC" id="4.2.1.136" evidence="19"/>
<dbReference type="Gene3D" id="3.40.1190.20">
    <property type="match status" value="1"/>
</dbReference>
<feature type="binding site" evidence="18">
    <location>
        <position position="171"/>
    </location>
    <ligand>
        <name>(6S)-NADPHX</name>
        <dbReference type="ChEBI" id="CHEBI:64076"/>
    </ligand>
</feature>
<evidence type="ECO:0000256" key="17">
    <source>
        <dbReference type="HAMAP-Rule" id="MF_01965"/>
    </source>
</evidence>
<evidence type="ECO:0000256" key="10">
    <source>
        <dbReference type="ARBA" id="ARBA00023027"/>
    </source>
</evidence>
<dbReference type="HAMAP" id="MF_01966">
    <property type="entry name" value="NADHX_epimerase"/>
    <property type="match status" value="1"/>
</dbReference>
<comment type="similarity">
    <text evidence="3 19">In the N-terminal section; belongs to the NnrE/AIBP family.</text>
</comment>
<comment type="similarity">
    <text evidence="17">Belongs to the NnrD/CARKD family.</text>
</comment>
<gene>
    <name evidence="18" type="primary">nnrE</name>
    <name evidence="17" type="synonym">nnrD</name>
    <name evidence="22" type="ORF">HH303_16255</name>
</gene>
<dbReference type="Proteomes" id="UP000539372">
    <property type="component" value="Unassembled WGS sequence"/>
</dbReference>
<dbReference type="GO" id="GO:0052855">
    <property type="term" value="F:ADP-dependent NAD(P)H-hydrate dehydratase activity"/>
    <property type="evidence" value="ECO:0007669"/>
    <property type="project" value="UniProtKB-UniRule"/>
</dbReference>
<keyword evidence="8 17" id="KW-0521">NADP</keyword>
<evidence type="ECO:0000256" key="19">
    <source>
        <dbReference type="PIRNR" id="PIRNR017184"/>
    </source>
</evidence>
<keyword evidence="7 17" id="KW-0067">ATP-binding</keyword>
<keyword evidence="6 17" id="KW-0547">Nucleotide-binding</keyword>
<dbReference type="Pfam" id="PF03853">
    <property type="entry name" value="YjeF_N"/>
    <property type="match status" value="1"/>
</dbReference>
<evidence type="ECO:0000256" key="7">
    <source>
        <dbReference type="ARBA" id="ARBA00022840"/>
    </source>
</evidence>
<dbReference type="EMBL" id="JABBNT010000005">
    <property type="protein sequence ID" value="NMM46048.1"/>
    <property type="molecule type" value="Genomic_DNA"/>
</dbReference>
<dbReference type="PANTHER" id="PTHR12592">
    <property type="entry name" value="ATP-DEPENDENT (S)-NAD(P)H-HYDRATE DEHYDRATASE FAMILY MEMBER"/>
    <property type="match status" value="1"/>
</dbReference>
<evidence type="ECO:0000256" key="1">
    <source>
        <dbReference type="ARBA" id="ARBA00000013"/>
    </source>
</evidence>
<dbReference type="InterPro" id="IPR029056">
    <property type="entry name" value="Ribokinase-like"/>
</dbReference>
<comment type="function">
    <text evidence="17">Catalyzes the dehydration of the S-form of NAD(P)HX at the expense of ADP, which is converted to AMP. Together with NAD(P)HX epimerase, which catalyzes the epimerization of the S- and R-forms, the enzyme allows the repair of both epimers of NAD(P)HX, a damaged form of NAD(P)H that is a result of enzymatic or heat-dependent hydration.</text>
</comment>
<dbReference type="NCBIfam" id="TIGR00197">
    <property type="entry name" value="yjeF_nterm"/>
    <property type="match status" value="1"/>
</dbReference>
<evidence type="ECO:0000259" key="21">
    <source>
        <dbReference type="PROSITE" id="PS51385"/>
    </source>
</evidence>
<comment type="subunit">
    <text evidence="17">Homotetramer.</text>
</comment>
<feature type="binding site" evidence="17">
    <location>
        <position position="388"/>
    </location>
    <ligand>
        <name>(6S)-NADPHX</name>
        <dbReference type="ChEBI" id="CHEBI:64076"/>
    </ligand>
</feature>
<keyword evidence="12 17" id="KW-0456">Lyase</keyword>
<evidence type="ECO:0000256" key="12">
    <source>
        <dbReference type="ARBA" id="ARBA00023239"/>
    </source>
</evidence>
<feature type="binding site" evidence="18">
    <location>
        <position position="174"/>
    </location>
    <ligand>
        <name>K(+)</name>
        <dbReference type="ChEBI" id="CHEBI:29103"/>
    </ligand>
</feature>
<comment type="function">
    <text evidence="14 19">Bifunctional enzyme that catalyzes the epimerization of the S- and R-forms of NAD(P)HX and the dehydration of the S-form of NAD(P)HX at the expense of ADP, which is converted to AMP. This allows the repair of both epimers of NAD(P)HX, a damaged form of NAD(P)H that is a result of enzymatic or heat-dependent hydration.</text>
</comment>
<evidence type="ECO:0000256" key="11">
    <source>
        <dbReference type="ARBA" id="ARBA00023235"/>
    </source>
</evidence>
<dbReference type="HAMAP" id="MF_01965">
    <property type="entry name" value="NADHX_dehydratase"/>
    <property type="match status" value="1"/>
</dbReference>
<evidence type="ECO:0000256" key="2">
    <source>
        <dbReference type="ARBA" id="ARBA00000909"/>
    </source>
</evidence>
<evidence type="ECO:0000256" key="3">
    <source>
        <dbReference type="ARBA" id="ARBA00006001"/>
    </source>
</evidence>
<dbReference type="PIRSF" id="PIRSF017184">
    <property type="entry name" value="Nnr"/>
    <property type="match status" value="1"/>
</dbReference>
<feature type="binding site" evidence="18">
    <location>
        <position position="75"/>
    </location>
    <ligand>
        <name>K(+)</name>
        <dbReference type="ChEBI" id="CHEBI:29103"/>
    </ligand>
</feature>
<feature type="binding site" evidence="18">
    <location>
        <begin position="144"/>
        <end position="150"/>
    </location>
    <ligand>
        <name>(6S)-NADPHX</name>
        <dbReference type="ChEBI" id="CHEBI:64076"/>
    </ligand>
</feature>
<dbReference type="NCBIfam" id="TIGR00196">
    <property type="entry name" value="yjeF_cterm"/>
    <property type="match status" value="1"/>
</dbReference>
<comment type="catalytic activity">
    <reaction evidence="1 18 19">
        <text>(6R)-NADHX = (6S)-NADHX</text>
        <dbReference type="Rhea" id="RHEA:32215"/>
        <dbReference type="ChEBI" id="CHEBI:64074"/>
        <dbReference type="ChEBI" id="CHEBI:64075"/>
        <dbReference type="EC" id="5.1.99.6"/>
    </reaction>
</comment>
<comment type="cofactor">
    <cofactor evidence="17">
        <name>Mg(2+)</name>
        <dbReference type="ChEBI" id="CHEBI:18420"/>
    </cofactor>
</comment>
<dbReference type="InterPro" id="IPR000631">
    <property type="entry name" value="CARKD"/>
</dbReference>
<comment type="catalytic activity">
    <reaction evidence="15 17 19">
        <text>(6S)-NADHX + ADP = AMP + phosphate + NADH + H(+)</text>
        <dbReference type="Rhea" id="RHEA:32223"/>
        <dbReference type="ChEBI" id="CHEBI:15378"/>
        <dbReference type="ChEBI" id="CHEBI:43474"/>
        <dbReference type="ChEBI" id="CHEBI:57945"/>
        <dbReference type="ChEBI" id="CHEBI:64074"/>
        <dbReference type="ChEBI" id="CHEBI:456215"/>
        <dbReference type="ChEBI" id="CHEBI:456216"/>
        <dbReference type="EC" id="4.2.1.136"/>
    </reaction>
</comment>
<dbReference type="GO" id="GO:0046496">
    <property type="term" value="P:nicotinamide nucleotide metabolic process"/>
    <property type="evidence" value="ECO:0007669"/>
    <property type="project" value="UniProtKB-UniRule"/>
</dbReference>
<organism evidence="22 23">
    <name type="scientific">Pacificispira spongiicola</name>
    <dbReference type="NCBI Taxonomy" id="2729598"/>
    <lineage>
        <taxon>Bacteria</taxon>
        <taxon>Pseudomonadati</taxon>
        <taxon>Pseudomonadota</taxon>
        <taxon>Alphaproteobacteria</taxon>
        <taxon>Rhodospirillales</taxon>
        <taxon>Rhodospirillaceae</taxon>
        <taxon>Pacificispira</taxon>
    </lineage>
</organism>
<comment type="similarity">
    <text evidence="4 19">In the C-terminal section; belongs to the NnrD/CARKD family.</text>
</comment>
<comment type="caution">
    <text evidence="22">The sequence shown here is derived from an EMBL/GenBank/DDBJ whole genome shotgun (WGS) entry which is preliminary data.</text>
</comment>
<feature type="binding site" evidence="17">
    <location>
        <position position="336"/>
    </location>
    <ligand>
        <name>(6S)-NADPHX</name>
        <dbReference type="ChEBI" id="CHEBI:64076"/>
    </ligand>
</feature>
<dbReference type="EC" id="5.1.99.6" evidence="19"/>
<dbReference type="CDD" id="cd01171">
    <property type="entry name" value="YXKO-related"/>
    <property type="match status" value="1"/>
</dbReference>
<dbReference type="Pfam" id="PF01256">
    <property type="entry name" value="Carb_kinase"/>
    <property type="match status" value="1"/>
</dbReference>
<dbReference type="GO" id="GO:0052856">
    <property type="term" value="F:NAD(P)HX epimerase activity"/>
    <property type="evidence" value="ECO:0007669"/>
    <property type="project" value="UniProtKB-UniRule"/>
</dbReference>
<comment type="similarity">
    <text evidence="18">Belongs to the NnrE/AIBP family.</text>
</comment>
<keyword evidence="23" id="KW-1185">Reference proteome</keyword>
<feature type="binding site" evidence="17">
    <location>
        <position position="273"/>
    </location>
    <ligand>
        <name>(6S)-NADPHX</name>
        <dbReference type="ChEBI" id="CHEBI:64076"/>
    </ligand>
</feature>
<evidence type="ECO:0000259" key="20">
    <source>
        <dbReference type="PROSITE" id="PS51383"/>
    </source>
</evidence>
<evidence type="ECO:0000256" key="16">
    <source>
        <dbReference type="ARBA" id="ARBA00049209"/>
    </source>
</evidence>
<keyword evidence="13" id="KW-0511">Multifunctional enzyme</keyword>
<feature type="binding site" evidence="18">
    <location>
        <begin position="74"/>
        <end position="78"/>
    </location>
    <ligand>
        <name>(6S)-NADPHX</name>
        <dbReference type="ChEBI" id="CHEBI:64076"/>
    </ligand>
</feature>
<dbReference type="SUPFAM" id="SSF53613">
    <property type="entry name" value="Ribokinase-like"/>
    <property type="match status" value="1"/>
</dbReference>
<dbReference type="Gene3D" id="3.40.50.10260">
    <property type="entry name" value="YjeF N-terminal domain"/>
    <property type="match status" value="1"/>
</dbReference>
<keyword evidence="10 17" id="KW-0520">NAD</keyword>
<evidence type="ECO:0000313" key="22">
    <source>
        <dbReference type="EMBL" id="NMM46048.1"/>
    </source>
</evidence>
<comment type="function">
    <text evidence="18">Catalyzes the epimerization of the S- and R-forms of NAD(P)HX, a damaged form of NAD(P)H that is a result of enzymatic or heat-dependent hydration. This is a prerequisite for the S-specific NAD(P)H-hydrate dehydratase to allow the repair of both epimers of NAD(P)HX.</text>
</comment>
<dbReference type="SUPFAM" id="SSF64153">
    <property type="entry name" value="YjeF N-terminal domain-like"/>
    <property type="match status" value="1"/>
</dbReference>
<dbReference type="InterPro" id="IPR036652">
    <property type="entry name" value="YjeF_N_dom_sf"/>
</dbReference>
<evidence type="ECO:0000256" key="4">
    <source>
        <dbReference type="ARBA" id="ARBA00009524"/>
    </source>
</evidence>
<feature type="binding site" evidence="17">
    <location>
        <begin position="423"/>
        <end position="427"/>
    </location>
    <ligand>
        <name>AMP</name>
        <dbReference type="ChEBI" id="CHEBI:456215"/>
    </ligand>
</feature>
<evidence type="ECO:0000256" key="5">
    <source>
        <dbReference type="ARBA" id="ARBA00022723"/>
    </source>
</evidence>
<dbReference type="GO" id="GO:0046872">
    <property type="term" value="F:metal ion binding"/>
    <property type="evidence" value="ECO:0007669"/>
    <property type="project" value="UniProtKB-UniRule"/>
</dbReference>
<evidence type="ECO:0000256" key="6">
    <source>
        <dbReference type="ARBA" id="ARBA00022741"/>
    </source>
</evidence>
<dbReference type="PROSITE" id="PS51383">
    <property type="entry name" value="YJEF_C_3"/>
    <property type="match status" value="1"/>
</dbReference>
<dbReference type="InterPro" id="IPR004443">
    <property type="entry name" value="YjeF_N_dom"/>
</dbReference>
<dbReference type="PANTHER" id="PTHR12592:SF0">
    <property type="entry name" value="ATP-DEPENDENT (S)-NAD(P)H-HYDRATE DEHYDRATASE"/>
    <property type="match status" value="1"/>
</dbReference>
<comment type="catalytic activity">
    <reaction evidence="16 17 19">
        <text>(6S)-NADPHX + ADP = AMP + phosphate + NADPH + H(+)</text>
        <dbReference type="Rhea" id="RHEA:32235"/>
        <dbReference type="ChEBI" id="CHEBI:15378"/>
        <dbReference type="ChEBI" id="CHEBI:43474"/>
        <dbReference type="ChEBI" id="CHEBI:57783"/>
        <dbReference type="ChEBI" id="CHEBI:64076"/>
        <dbReference type="ChEBI" id="CHEBI:456215"/>
        <dbReference type="ChEBI" id="CHEBI:456216"/>
        <dbReference type="EC" id="4.2.1.136"/>
    </reaction>
</comment>
<dbReference type="AlphaFoldDB" id="A0A7Y0E2K0"/>
<evidence type="ECO:0000256" key="9">
    <source>
        <dbReference type="ARBA" id="ARBA00022958"/>
    </source>
</evidence>
<name>A0A7Y0E2K0_9PROT</name>
<reference evidence="22 23" key="1">
    <citation type="submission" date="2020-04" db="EMBL/GenBank/DDBJ databases">
        <title>Rhodospirillaceae bacterium KN72 isolated from deep sea.</title>
        <authorList>
            <person name="Zhang D.-C."/>
        </authorList>
    </citation>
    <scope>NUCLEOTIDE SEQUENCE [LARGE SCALE GENOMIC DNA]</scope>
    <source>
        <strain evidence="22 23">KN72</strain>
    </source>
</reference>
<sequence>MSSPFANLPTGIDGSAWKRQALLTPVEMGRADSITIENGTPGYTLMLVAGEAVADAVCDRFETGTVAVLCGPGNNGGDGFVAAKILASRGWSVRLGLLGDRTELKGDAAQAAADWVAASSEETVEPLSPEILTDATVVIDAVFGAGLNRDPEGSAAETLSAIGNRPVVAVDVPSGLFGANGACNRDITPKAAVTVTFFRGKPGHKLLPGRVLCGDLSICDIGIDTTALNVIEPKLALNRPDLWASALPEESPFHHKYSRGYLMVAGGPEMIGAACLATRAAQRAGVGMVTVAAPLAQAPLYRLALQSAVVRGLKDTRGFLDCLEDARLTAALIGPGLGDEAAGSHERVLGVLRANIPAILDADALSIFADSPDSLFQHRAAPMLLTPHMGEFARLFPDLSTLDNKVEMARRAAERSGAVVLLKGYDTVIADPSGWAVVNDSAPPTLAVAGAGDVLAGLAAGLIAKGMPVFAAACAAAYLHGVAADRAGSGLIAEDLPDLLPEAIERSRIPRVR</sequence>
<keyword evidence="11 18" id="KW-0413">Isomerase</keyword>
<evidence type="ECO:0000313" key="23">
    <source>
        <dbReference type="Proteomes" id="UP000539372"/>
    </source>
</evidence>
<accession>A0A7Y0E2K0</accession>
<feature type="domain" description="YjeF N-terminal" evidence="21">
    <location>
        <begin position="28"/>
        <end position="229"/>
    </location>
</feature>
<evidence type="ECO:0000256" key="14">
    <source>
        <dbReference type="ARBA" id="ARBA00025153"/>
    </source>
</evidence>
<dbReference type="PROSITE" id="PS51385">
    <property type="entry name" value="YJEF_N"/>
    <property type="match status" value="1"/>
</dbReference>
<feature type="domain" description="YjeF C-terminal" evidence="20">
    <location>
        <begin position="239"/>
        <end position="507"/>
    </location>
</feature>
<dbReference type="GO" id="GO:0005524">
    <property type="term" value="F:ATP binding"/>
    <property type="evidence" value="ECO:0007669"/>
    <property type="project" value="UniProtKB-UniRule"/>
</dbReference>
<comment type="cofactor">
    <cofactor evidence="18 19">
        <name>K(+)</name>
        <dbReference type="ChEBI" id="CHEBI:29103"/>
    </cofactor>
    <text evidence="18 19">Binds 1 potassium ion per subunit.</text>
</comment>
<comment type="caution">
    <text evidence="18">Lacks conserved residue(s) required for the propagation of feature annotation.</text>
</comment>
<comment type="catalytic activity">
    <reaction evidence="2 18 19">
        <text>(6R)-NADPHX = (6S)-NADPHX</text>
        <dbReference type="Rhea" id="RHEA:32227"/>
        <dbReference type="ChEBI" id="CHEBI:64076"/>
        <dbReference type="ChEBI" id="CHEBI:64077"/>
        <dbReference type="EC" id="5.1.99.6"/>
    </reaction>
</comment>
<evidence type="ECO:0000256" key="18">
    <source>
        <dbReference type="HAMAP-Rule" id="MF_01966"/>
    </source>
</evidence>
<protein>
    <recommendedName>
        <fullName evidence="19">Bifunctional NAD(P)H-hydrate repair enzyme</fullName>
    </recommendedName>
    <alternativeName>
        <fullName evidence="19">Nicotinamide nucleotide repair protein</fullName>
    </alternativeName>
    <domain>
        <recommendedName>
            <fullName evidence="19">ADP-dependent (S)-NAD(P)H-hydrate dehydratase</fullName>
            <ecNumber evidence="19">4.2.1.136</ecNumber>
        </recommendedName>
        <alternativeName>
            <fullName evidence="19">ADP-dependent NAD(P)HX dehydratase</fullName>
        </alternativeName>
    </domain>
    <domain>
        <recommendedName>
            <fullName evidence="19">NAD(P)H-hydrate epimerase</fullName>
            <ecNumber evidence="19">5.1.99.6</ecNumber>
        </recommendedName>
    </domain>
</protein>
<dbReference type="InterPro" id="IPR030677">
    <property type="entry name" value="Nnr"/>
</dbReference>
<evidence type="ECO:0000256" key="15">
    <source>
        <dbReference type="ARBA" id="ARBA00048238"/>
    </source>
</evidence>
<feature type="binding site" evidence="17">
    <location>
        <position position="452"/>
    </location>
    <ligand>
        <name>AMP</name>
        <dbReference type="ChEBI" id="CHEBI:456215"/>
    </ligand>
</feature>
<proteinExistence type="inferred from homology"/>
<keyword evidence="5 18" id="KW-0479">Metal-binding</keyword>
<evidence type="ECO:0000256" key="8">
    <source>
        <dbReference type="ARBA" id="ARBA00022857"/>
    </source>
</evidence>
<dbReference type="GO" id="GO:0110051">
    <property type="term" value="P:metabolite repair"/>
    <property type="evidence" value="ECO:0007669"/>
    <property type="project" value="TreeGrafter"/>
</dbReference>
<feature type="binding site" evidence="18">
    <location>
        <position position="140"/>
    </location>
    <ligand>
        <name>K(+)</name>
        <dbReference type="ChEBI" id="CHEBI:29103"/>
    </ligand>
</feature>
<keyword evidence="9 18" id="KW-0630">Potassium</keyword>